<gene>
    <name evidence="2" type="ORF">BDN70DRAFT_919690</name>
</gene>
<dbReference type="EMBL" id="MU155176">
    <property type="protein sequence ID" value="KAF9481602.1"/>
    <property type="molecule type" value="Genomic_DNA"/>
</dbReference>
<dbReference type="OrthoDB" id="2919059at2759"/>
<feature type="non-terminal residue" evidence="2">
    <location>
        <position position="764"/>
    </location>
</feature>
<evidence type="ECO:0000256" key="1">
    <source>
        <dbReference type="SAM" id="MobiDB-lite"/>
    </source>
</evidence>
<dbReference type="Proteomes" id="UP000807469">
    <property type="component" value="Unassembled WGS sequence"/>
</dbReference>
<comment type="caution">
    <text evidence="2">The sequence shown here is derived from an EMBL/GenBank/DDBJ whole genome shotgun (WGS) entry which is preliminary data.</text>
</comment>
<feature type="region of interest" description="Disordered" evidence="1">
    <location>
        <begin position="454"/>
        <end position="476"/>
    </location>
</feature>
<dbReference type="AlphaFoldDB" id="A0A9P5Z4X8"/>
<evidence type="ECO:0000313" key="3">
    <source>
        <dbReference type="Proteomes" id="UP000807469"/>
    </source>
</evidence>
<evidence type="ECO:0000313" key="2">
    <source>
        <dbReference type="EMBL" id="KAF9481602.1"/>
    </source>
</evidence>
<accession>A0A9P5Z4X8</accession>
<name>A0A9P5Z4X8_9AGAR</name>
<proteinExistence type="predicted"/>
<organism evidence="2 3">
    <name type="scientific">Pholiota conissans</name>
    <dbReference type="NCBI Taxonomy" id="109636"/>
    <lineage>
        <taxon>Eukaryota</taxon>
        <taxon>Fungi</taxon>
        <taxon>Dikarya</taxon>
        <taxon>Basidiomycota</taxon>
        <taxon>Agaricomycotina</taxon>
        <taxon>Agaricomycetes</taxon>
        <taxon>Agaricomycetidae</taxon>
        <taxon>Agaricales</taxon>
        <taxon>Agaricineae</taxon>
        <taxon>Strophariaceae</taxon>
        <taxon>Pholiota</taxon>
    </lineage>
</organism>
<keyword evidence="3" id="KW-1185">Reference proteome</keyword>
<protein>
    <submittedName>
        <fullName evidence="2">Uncharacterized protein</fullName>
    </submittedName>
</protein>
<sequence>MRWGTSARGCATFVAAPLMSESLSPSVIVHQISHQCHWPSELADTTFLLSERMWMPERYKLSARAAQMYEQMMPKLPSLPTDQDSSQDIPRKWISHRLDTILTIVHLLRSYNVNPGNQKMRFIWTSLFAILGSACSKDSLVLTDILFLWPQAISIDSPNKIHDGHAALLVSVYMASEMTQEEAMDFNETEGTNISVSGYEFSVPESVPRLRSLDGPTGGHILPGSGRRVDCVLPVICVADNSNIRALVVSTVYQRYAWGIDFPVVGISIEDTGVIATVVIGWVSVGKDASSAKLPTVHLTLASGSTVDSRLGIFDLSDPISILQFSRFILSLHRQFSDISAGCGRRERRDICWRLDQRHEYLLPDGRCRINEWVDNIDSGDCDLTAPLEMYDVENVVAYLEQIIKANGDDYKRLPFGFNSSELLVSPDRASYSRSGAEYYTASEFAGVQDSIDDRTAPRRRSHAPTMDSESDDPPSHYSVSAFVQLEARLLELRTGIERWLWERCSLRVGCIKLNEFSNKAEIQLNEMIDHYVQLFELKWPDCWQNTNNIVCDPVYRPLLDSLFAQYELYVTEHAQPVPSLNGGAFSILTSQISIFLSAVSVAHQEAQKSSELSTKANIRSLFDLLLNLFWRDTNTNVSDSYFQDREIQFATNKAIEGILWDKDQALLHDNIIWIQRISMNPTIPVDVSSEIIRRSRELGKFRACRRFPTPQKLDASERSAEPTHGIVDGIATTRVSVDSSRGSTPIEIGLPRLVIKYQDLNSP</sequence>
<reference evidence="2" key="1">
    <citation type="submission" date="2020-11" db="EMBL/GenBank/DDBJ databases">
        <authorList>
            <consortium name="DOE Joint Genome Institute"/>
            <person name="Ahrendt S."/>
            <person name="Riley R."/>
            <person name="Andreopoulos W."/>
            <person name="Labutti K."/>
            <person name="Pangilinan J."/>
            <person name="Ruiz-Duenas F.J."/>
            <person name="Barrasa J.M."/>
            <person name="Sanchez-Garcia M."/>
            <person name="Camarero S."/>
            <person name="Miyauchi S."/>
            <person name="Serrano A."/>
            <person name="Linde D."/>
            <person name="Babiker R."/>
            <person name="Drula E."/>
            <person name="Ayuso-Fernandez I."/>
            <person name="Pacheco R."/>
            <person name="Padilla G."/>
            <person name="Ferreira P."/>
            <person name="Barriuso J."/>
            <person name="Kellner H."/>
            <person name="Castanera R."/>
            <person name="Alfaro M."/>
            <person name="Ramirez L."/>
            <person name="Pisabarro A.G."/>
            <person name="Kuo A."/>
            <person name="Tritt A."/>
            <person name="Lipzen A."/>
            <person name="He G."/>
            <person name="Yan M."/>
            <person name="Ng V."/>
            <person name="Cullen D."/>
            <person name="Martin F."/>
            <person name="Rosso M.-N."/>
            <person name="Henrissat B."/>
            <person name="Hibbett D."/>
            <person name="Martinez A.T."/>
            <person name="Grigoriev I.V."/>
        </authorList>
    </citation>
    <scope>NUCLEOTIDE SEQUENCE</scope>
    <source>
        <strain evidence="2">CIRM-BRFM 674</strain>
    </source>
</reference>